<proteinExistence type="predicted"/>
<accession>A0A0F9A3Z2</accession>
<comment type="caution">
    <text evidence="1">The sequence shown here is derived from an EMBL/GenBank/DDBJ whole genome shotgun (WGS) entry which is preliminary data.</text>
</comment>
<protein>
    <submittedName>
        <fullName evidence="1">Uncharacterized protein</fullName>
    </submittedName>
</protein>
<dbReference type="EMBL" id="LAZR01048025">
    <property type="protein sequence ID" value="KKK92860.1"/>
    <property type="molecule type" value="Genomic_DNA"/>
</dbReference>
<reference evidence="1" key="1">
    <citation type="journal article" date="2015" name="Nature">
        <title>Complex archaea that bridge the gap between prokaryotes and eukaryotes.</title>
        <authorList>
            <person name="Spang A."/>
            <person name="Saw J.H."/>
            <person name="Jorgensen S.L."/>
            <person name="Zaremba-Niedzwiedzka K."/>
            <person name="Martijn J."/>
            <person name="Lind A.E."/>
            <person name="van Eijk R."/>
            <person name="Schleper C."/>
            <person name="Guy L."/>
            <person name="Ettema T.J."/>
        </authorList>
    </citation>
    <scope>NUCLEOTIDE SEQUENCE</scope>
</reference>
<evidence type="ECO:0000313" key="1">
    <source>
        <dbReference type="EMBL" id="KKK92860.1"/>
    </source>
</evidence>
<dbReference type="AlphaFoldDB" id="A0A0F9A3Z2"/>
<name>A0A0F9A3Z2_9ZZZZ</name>
<organism evidence="1">
    <name type="scientific">marine sediment metagenome</name>
    <dbReference type="NCBI Taxonomy" id="412755"/>
    <lineage>
        <taxon>unclassified sequences</taxon>
        <taxon>metagenomes</taxon>
        <taxon>ecological metagenomes</taxon>
    </lineage>
</organism>
<sequence length="171" mass="18437">MSIKIERATRGKGQIPVWSMQGALIDFNATAAVHLLALKNLVDASASGDFSQVELSENDPFGWRTDSLLTTSRAGLFLFQFNLSHPKKQVLTTDAQADIGDLFTGVQFVGDAGIEVYASSDDSGAGATRGCAFSVPFQLAASKAFNFTFENVTAQINQDFIVRAAIYEIVF</sequence>
<gene>
    <name evidence="1" type="ORF">LCGC14_2698670</name>
</gene>